<gene>
    <name evidence="3" type="ORF">DdX_07098</name>
</gene>
<evidence type="ECO:0000256" key="2">
    <source>
        <dbReference type="SAM" id="MobiDB-lite"/>
    </source>
</evidence>
<dbReference type="Proteomes" id="UP001201812">
    <property type="component" value="Unassembled WGS sequence"/>
</dbReference>
<name>A0AAD4N763_9BILA</name>
<evidence type="ECO:0000313" key="3">
    <source>
        <dbReference type="EMBL" id="KAI1717355.1"/>
    </source>
</evidence>
<reference evidence="3" key="1">
    <citation type="submission" date="2022-01" db="EMBL/GenBank/DDBJ databases">
        <title>Genome Sequence Resource for Two Populations of Ditylenchus destructor, the Migratory Endoparasitic Phytonematode.</title>
        <authorList>
            <person name="Zhang H."/>
            <person name="Lin R."/>
            <person name="Xie B."/>
        </authorList>
    </citation>
    <scope>NUCLEOTIDE SEQUENCE</scope>
    <source>
        <strain evidence="3">BazhouSP</strain>
    </source>
</reference>
<proteinExistence type="predicted"/>
<feature type="region of interest" description="Disordered" evidence="2">
    <location>
        <begin position="63"/>
        <end position="88"/>
    </location>
</feature>
<keyword evidence="4" id="KW-1185">Reference proteome</keyword>
<evidence type="ECO:0000256" key="1">
    <source>
        <dbReference type="SAM" id="Coils"/>
    </source>
</evidence>
<accession>A0AAD4N763</accession>
<organism evidence="3 4">
    <name type="scientific">Ditylenchus destructor</name>
    <dbReference type="NCBI Taxonomy" id="166010"/>
    <lineage>
        <taxon>Eukaryota</taxon>
        <taxon>Metazoa</taxon>
        <taxon>Ecdysozoa</taxon>
        <taxon>Nematoda</taxon>
        <taxon>Chromadorea</taxon>
        <taxon>Rhabditida</taxon>
        <taxon>Tylenchina</taxon>
        <taxon>Tylenchomorpha</taxon>
        <taxon>Sphaerularioidea</taxon>
        <taxon>Anguinidae</taxon>
        <taxon>Anguininae</taxon>
        <taxon>Ditylenchus</taxon>
    </lineage>
</organism>
<sequence length="479" mass="55929">MTEQAQGGGQLTQEQLDRIAKNREEALKRLQARNERLSLEVHEKSTESSGTDVTISRKRHALAANPSSWTRSSNVPEMTEQAQGGRQLTQEQLDRIAKNREKALKRFQARNDRLSLEARNCSRIKNVVEVDNWTMVHVFKYLNYCQLAKSNLVSKRFRDVISANRDRLARLLVDNISMMSCYGDTPTEIMLYNEDLSPEEYNDATTKDHIFRRNIYRPYNEKSAFSAVAKLSDEKWPLFEHFIRILTDPFIIIKRIELTSQNDVLNALAKAVTTENRLQTNVLIFNTDSSIQKFMNWINDYVCCDTFVIDADQRFHFSECYDEDGNYHSIDNSDIYRNYNKEFLELFDFCVTGARCASVFTINYYDFSRVVASLIQKFMVLKSSDECQFFQSIESSSALTKRYVAYDLKDEFAEFLVEEEEFEDDEYIKLAFEFRNTDIKKKLELTAEIYDNTSYYDSGAYPYADHRESSFNLAVKDLQ</sequence>
<feature type="coiled-coil region" evidence="1">
    <location>
        <begin position="13"/>
        <end position="47"/>
    </location>
</feature>
<protein>
    <recommendedName>
        <fullName evidence="5">F-box domain-containing protein</fullName>
    </recommendedName>
</protein>
<evidence type="ECO:0000313" key="4">
    <source>
        <dbReference type="Proteomes" id="UP001201812"/>
    </source>
</evidence>
<comment type="caution">
    <text evidence="3">The sequence shown here is derived from an EMBL/GenBank/DDBJ whole genome shotgun (WGS) entry which is preliminary data.</text>
</comment>
<dbReference type="EMBL" id="JAKKPZ010000009">
    <property type="protein sequence ID" value="KAI1717355.1"/>
    <property type="molecule type" value="Genomic_DNA"/>
</dbReference>
<evidence type="ECO:0008006" key="5">
    <source>
        <dbReference type="Google" id="ProtNLM"/>
    </source>
</evidence>
<feature type="compositionally biased region" description="Polar residues" evidence="2">
    <location>
        <begin position="65"/>
        <end position="88"/>
    </location>
</feature>
<dbReference type="AlphaFoldDB" id="A0AAD4N763"/>
<keyword evidence="1" id="KW-0175">Coiled coil</keyword>